<organism evidence="1 2">
    <name type="scientific">Portunus trituberculatus</name>
    <name type="common">Swimming crab</name>
    <name type="synonym">Neptunus trituberculatus</name>
    <dbReference type="NCBI Taxonomy" id="210409"/>
    <lineage>
        <taxon>Eukaryota</taxon>
        <taxon>Metazoa</taxon>
        <taxon>Ecdysozoa</taxon>
        <taxon>Arthropoda</taxon>
        <taxon>Crustacea</taxon>
        <taxon>Multicrustacea</taxon>
        <taxon>Malacostraca</taxon>
        <taxon>Eumalacostraca</taxon>
        <taxon>Eucarida</taxon>
        <taxon>Decapoda</taxon>
        <taxon>Pleocyemata</taxon>
        <taxon>Brachyura</taxon>
        <taxon>Eubrachyura</taxon>
        <taxon>Portunoidea</taxon>
        <taxon>Portunidae</taxon>
        <taxon>Portuninae</taxon>
        <taxon>Portunus</taxon>
    </lineage>
</organism>
<sequence length="44" mass="4966">MCGQLDWLKPSPVVRTLCKPAYPHTPLNLGSLMAHLSTWHHINT</sequence>
<dbReference type="EMBL" id="VSRR010135580">
    <property type="protein sequence ID" value="MPD03302.1"/>
    <property type="molecule type" value="Genomic_DNA"/>
</dbReference>
<evidence type="ECO:0000313" key="1">
    <source>
        <dbReference type="EMBL" id="MPD03302.1"/>
    </source>
</evidence>
<reference evidence="1 2" key="1">
    <citation type="submission" date="2019-05" db="EMBL/GenBank/DDBJ databases">
        <title>Another draft genome of Portunus trituberculatus and its Hox gene families provides insights of decapod evolution.</title>
        <authorList>
            <person name="Jeong J.-H."/>
            <person name="Song I."/>
            <person name="Kim S."/>
            <person name="Choi T."/>
            <person name="Kim D."/>
            <person name="Ryu S."/>
            <person name="Kim W."/>
        </authorList>
    </citation>
    <scope>NUCLEOTIDE SEQUENCE [LARGE SCALE GENOMIC DNA]</scope>
    <source>
        <tissue evidence="1">Muscle</tissue>
    </source>
</reference>
<dbReference type="AlphaFoldDB" id="A0A5B7JYZ4"/>
<keyword evidence="2" id="KW-1185">Reference proteome</keyword>
<accession>A0A5B7JYZ4</accession>
<gene>
    <name evidence="1" type="ORF">E2C01_098933</name>
</gene>
<comment type="caution">
    <text evidence="1">The sequence shown here is derived from an EMBL/GenBank/DDBJ whole genome shotgun (WGS) entry which is preliminary data.</text>
</comment>
<dbReference type="Proteomes" id="UP000324222">
    <property type="component" value="Unassembled WGS sequence"/>
</dbReference>
<name>A0A5B7JYZ4_PORTR</name>
<protein>
    <submittedName>
        <fullName evidence="1">Uncharacterized protein</fullName>
    </submittedName>
</protein>
<evidence type="ECO:0000313" key="2">
    <source>
        <dbReference type="Proteomes" id="UP000324222"/>
    </source>
</evidence>
<proteinExistence type="predicted"/>